<dbReference type="Proteomes" id="UP000218334">
    <property type="component" value="Unassembled WGS sequence"/>
</dbReference>
<name>A0A2H3ASF3_9AGAR</name>
<keyword evidence="3" id="KW-1185">Reference proteome</keyword>
<gene>
    <name evidence="2" type="ORF">ARMSODRAFT_724952</name>
</gene>
<protein>
    <submittedName>
        <fullName evidence="2">Uncharacterized protein</fullName>
    </submittedName>
</protein>
<keyword evidence="1" id="KW-1133">Transmembrane helix</keyword>
<evidence type="ECO:0000256" key="1">
    <source>
        <dbReference type="SAM" id="Phobius"/>
    </source>
</evidence>
<feature type="transmembrane region" description="Helical" evidence="1">
    <location>
        <begin position="12"/>
        <end position="34"/>
    </location>
</feature>
<dbReference type="EMBL" id="KZ293485">
    <property type="protein sequence ID" value="PBK60530.1"/>
    <property type="molecule type" value="Genomic_DNA"/>
</dbReference>
<keyword evidence="1" id="KW-0812">Transmembrane</keyword>
<organism evidence="2 3">
    <name type="scientific">Armillaria solidipes</name>
    <dbReference type="NCBI Taxonomy" id="1076256"/>
    <lineage>
        <taxon>Eukaryota</taxon>
        <taxon>Fungi</taxon>
        <taxon>Dikarya</taxon>
        <taxon>Basidiomycota</taxon>
        <taxon>Agaricomycotina</taxon>
        <taxon>Agaricomycetes</taxon>
        <taxon>Agaricomycetidae</taxon>
        <taxon>Agaricales</taxon>
        <taxon>Marasmiineae</taxon>
        <taxon>Physalacriaceae</taxon>
        <taxon>Armillaria</taxon>
    </lineage>
</organism>
<keyword evidence="1" id="KW-0472">Membrane</keyword>
<reference evidence="3" key="1">
    <citation type="journal article" date="2017" name="Nat. Ecol. Evol.">
        <title>Genome expansion and lineage-specific genetic innovations in the forest pathogenic fungi Armillaria.</title>
        <authorList>
            <person name="Sipos G."/>
            <person name="Prasanna A.N."/>
            <person name="Walter M.C."/>
            <person name="O'Connor E."/>
            <person name="Balint B."/>
            <person name="Krizsan K."/>
            <person name="Kiss B."/>
            <person name="Hess J."/>
            <person name="Varga T."/>
            <person name="Slot J."/>
            <person name="Riley R."/>
            <person name="Boka B."/>
            <person name="Rigling D."/>
            <person name="Barry K."/>
            <person name="Lee J."/>
            <person name="Mihaltcheva S."/>
            <person name="LaButti K."/>
            <person name="Lipzen A."/>
            <person name="Waldron R."/>
            <person name="Moloney N.M."/>
            <person name="Sperisen C."/>
            <person name="Kredics L."/>
            <person name="Vagvoelgyi C."/>
            <person name="Patrignani A."/>
            <person name="Fitzpatrick D."/>
            <person name="Nagy I."/>
            <person name="Doyle S."/>
            <person name="Anderson J.B."/>
            <person name="Grigoriev I.V."/>
            <person name="Gueldener U."/>
            <person name="Muensterkoetter M."/>
            <person name="Nagy L.G."/>
        </authorList>
    </citation>
    <scope>NUCLEOTIDE SEQUENCE [LARGE SCALE GENOMIC DNA]</scope>
    <source>
        <strain evidence="3">28-4</strain>
    </source>
</reference>
<evidence type="ECO:0000313" key="2">
    <source>
        <dbReference type="EMBL" id="PBK60530.1"/>
    </source>
</evidence>
<evidence type="ECO:0000313" key="3">
    <source>
        <dbReference type="Proteomes" id="UP000218334"/>
    </source>
</evidence>
<accession>A0A2H3ASF3</accession>
<sequence length="52" mass="6111">MNLYHDHLEGTNAYAACFLPACRLLCGTVFRFISIPVRRYASPRDYLFAYRH</sequence>
<proteinExistence type="predicted"/>
<dbReference type="AlphaFoldDB" id="A0A2H3ASF3"/>